<protein>
    <submittedName>
        <fullName evidence="1">Uncharacterized protein</fullName>
    </submittedName>
</protein>
<proteinExistence type="predicted"/>
<sequence>MTTHETPCDHHHGPHVGDGEDVSSVPCAQNGTSDSPNGGFDRSYQIPVAICGVGMRLPAGIKNDRDLFSFLSNKGDARTVVPSSRYNAAAYHTEHNKPGSVASTYGYFLQDIDFGNFDTSMFTMTATEVNRLDPSQRLLLEVVREAFENAGEANFRGKNIGTFASVYSEDWQYMQNIDFQYGKSPYSLTGVLDFMLANRVAYEYDLRGPSVTLKAACASSAMAMHQALQAIRGGEISSALVMGTNLILAPYLGVTMSVAGLLSPDGSCKSFDAAADGYGRGEAVCCIYVKRLDDALRDGNAIRSVIRASSSNSSGRTSGGLTNPNPAAHESLIRRTYEAAGLPCGATAMVECHGTGTIVGDPLEAAAMASCFGESGVYIGSVKPNLGHSEGVAALTSLIKAVISLERRVIIPNINFVTPNDAIPWASKKLCVPTELKQWPEDRCERISVHSYGVGGSNAHFIIDSAPSALAALAADANAQTETSPDATPAASKNLLLFSANNSEGLKAVGKQHLDYLKHSPDRIKSLEYTLAHHRERLQLPGFCVTDSSGAPNVLIHSAAQDGQPPNGKVAFIFTGQGAQWAGMGQQLIADHPQFRETIEELDEVLQSIEHAPSWRIKDVLLDSGERDVLFKPEVAQPVCAALQIALVDLLGTWGVHPQAVLGHSSGEIAAAYCAKVLTSRAAILIAFYRGRACSLVPLSGGMAVVGIAPAAAKQFLRPGVCIACENSPENITLSGEAAALAETIASIKHSKPRTFTRILQIPVAYHSEHMNTVGRQYADWIRCHADLREPQIPFVSSTYGLVLTKASDFGSNYWKENLECRVKFSSAVLELLQQFPDASTHLEIGPHGALRGSLRDLYAANGVSRLYLSSLSRDTHDSEAFLTAIGYLYCSGYSITVPVAKGAQVLTDLPTFPWQYGSQKFWTEPRASRNLRFPLRGSHDLLGRRTVDSPDLEPTWRNMLRLVDVPWLQDHIVSNQAIFSATGYIAMAGEAISQLLHEKHEGPVRNGYAIRDLHFTNIMTLHDDKATEIITSLRPVWSGSNASGSWYEFTIMSYNGSSWTRHCRGLVASSETITSPAQKLVPDVPTRRVNASRFYSTLARAGITYGSRFRALQDVTACVRERAASCEVTDMQEEWESPYPIHPATMDMVLQTFIIAKTRGIYRNFKRLFLPTSIKELRVCGAAHGATMRVHTCIAGETSSLQAIADGKVVFSVSGLATTQLENGSREVGSRGFQVQQMRWVPDIDLLDLPTLMPSKLITDHEAAFRQTERLFVLFTAHIRDQFRGIVLAEPHFSFYLDWLEKQVERFKSPNYPLVPDSANLVAATDAERRELIKNIVDGYENGSGHASIPPFLQATWQTCQYLPEILSGKINFLELMMQDGLLQSIYDWMNELQDVEPLFRLLGYSKPNQRILELGAGTGGLTSKVLSALQTDHEKRLYSIYTFTDVSAGFFIQAQKRFRDSTAVEYRVLDISQDPIEQGFQEGSYDLIIASNVLHATPCLTQTLVNCRRLLRPDGRLVMQELSSRLKFPNFIMGLFAGWWLGREDGRVDEPYVDLAVWDAKLREAGFQGVDAMATDSDDPNCHVNSIILARPAPKVAPVKDGLVRCITILVGENTPGLLAQATQEHLELSGYIAEVCIWKVNSPKRGQDVVSLVDVEGLTSPVLCDLRPADLQYMLELVDNLNGATLLWLLRPAQIRCLNPNNGFILGFARTARLELGVRFATMELTELGDVDAVAAAVAGVMQKLQRAAITEDLSVDCQDGAPTRRADMEYAWKGSAVQISRFHGLSVSEALIAASDDGKMSTQRRLVVGKIGQLSSLQWHEHLLDNMGPDEVRVEPRAIGIVVEEVQNAMGTLRTKAEDGRCGDIDSLGAEGAGVVVARGSRVSHVEVGDRVMWLAREIQGFATMVQMPAAWCIKMPENLSFQDASTIPTAYATALSALVHKARLGKGQSVLVHCAADDVGIAAMHIARWIGAEIYATVRSQKQVDLLTCGFGMQSHRIFDFRDVTFAAGIIQATNGSGVDVVLGSLSGDLLHASWECLAPEGCLVQIIETDTMENGSIAVPPFLEERTMTSVNLSLLFLNHTKVQHRLQEIVGLYRDGYIPSILPVSSFDAINVQDAFKSVQKGEHCGKCVILFPDTGQCVPPLTKIVPAAFFKSEASYLLVGGTGGLGKSLASWMACHGAGNLIFVSPTAGQSAVDQELFAELRASDCRVQYYAADAADEKMLRNVVQRAIFPIVGVMQLAMVLQDTQFMDMNTSAWEAAMKPKVDGTWNVDRVLTADLDFFVLFSSVTSIFGNYGQANYASANSFLDAFAQYRHSLGKAASVINLCAIEDVGYVSRVSRRTGIMSDGISEQNFLDAVQLAIAVSRPAPASACGGSQDLGFRGGYEATCQILLVPEKGLAKTAILSKDPRMAMYYNKGDYLASNRDTTTTSETVRAFISSLPAEPHKLQSDETVRLISQSIAARISTLLMIPNIADHSSSAQTLTAFGVDSLVGIELKDWCNQVFRVEISVLELMSCSTIPHLANCILNLLRGKYPPN</sequence>
<gene>
    <name evidence="1" type="ORF">NLG97_g795</name>
</gene>
<keyword evidence="2" id="KW-1185">Reference proteome</keyword>
<dbReference type="Proteomes" id="UP001148737">
    <property type="component" value="Unassembled WGS sequence"/>
</dbReference>
<dbReference type="EMBL" id="JANAKD010000031">
    <property type="protein sequence ID" value="KAJ3498857.1"/>
    <property type="molecule type" value="Genomic_DNA"/>
</dbReference>
<evidence type="ECO:0000313" key="1">
    <source>
        <dbReference type="EMBL" id="KAJ3498857.1"/>
    </source>
</evidence>
<accession>A0ACC1R7H8</accession>
<comment type="caution">
    <text evidence="1">The sequence shown here is derived from an EMBL/GenBank/DDBJ whole genome shotgun (WGS) entry which is preliminary data.</text>
</comment>
<evidence type="ECO:0000313" key="2">
    <source>
        <dbReference type="Proteomes" id="UP001148737"/>
    </source>
</evidence>
<reference evidence="1" key="1">
    <citation type="submission" date="2022-07" db="EMBL/GenBank/DDBJ databases">
        <title>Genome Sequence of Lecanicillium saksenae.</title>
        <authorList>
            <person name="Buettner E."/>
        </authorList>
    </citation>
    <scope>NUCLEOTIDE SEQUENCE</scope>
    <source>
        <strain evidence="1">VT-O1</strain>
    </source>
</reference>
<organism evidence="1 2">
    <name type="scientific">Lecanicillium saksenae</name>
    <dbReference type="NCBI Taxonomy" id="468837"/>
    <lineage>
        <taxon>Eukaryota</taxon>
        <taxon>Fungi</taxon>
        <taxon>Dikarya</taxon>
        <taxon>Ascomycota</taxon>
        <taxon>Pezizomycotina</taxon>
        <taxon>Sordariomycetes</taxon>
        <taxon>Hypocreomycetidae</taxon>
        <taxon>Hypocreales</taxon>
        <taxon>Cordycipitaceae</taxon>
        <taxon>Lecanicillium</taxon>
    </lineage>
</organism>
<name>A0ACC1R7H8_9HYPO</name>